<dbReference type="PANTHER" id="PTHR11365:SF10">
    <property type="entry name" value="HYDANTOINASE_OXOPROLINASE"/>
    <property type="match status" value="1"/>
</dbReference>
<dbReference type="PANTHER" id="PTHR11365">
    <property type="entry name" value="5-OXOPROLINASE RELATED"/>
    <property type="match status" value="1"/>
</dbReference>
<evidence type="ECO:0000313" key="4">
    <source>
        <dbReference type="Proteomes" id="UP000316882"/>
    </source>
</evidence>
<dbReference type="GeneID" id="87611242"/>
<dbReference type="InterPro" id="IPR043129">
    <property type="entry name" value="ATPase_NBD"/>
</dbReference>
<evidence type="ECO:0000259" key="2">
    <source>
        <dbReference type="Pfam" id="PF05378"/>
    </source>
</evidence>
<sequence>MTYRIGIDVGGTHTDAVLLDKDYQVLAQTKCSTTEDVSSGIYAAMREVIALSGVPREQITYAMLGTTHCTNAIVERKHLNEIAVIRIGAPATLAIKPLVGVPDDLRGHLGKRVYIVAGGHEFDGREIVKLDEARLYAIAGEIKGKVDSVAVTSVFSPVSKEHELRAAEIFRDVLGDDVPISLSYEIGSVGLLERENATILNAAIVNVAKSTALGFLSALKAEQVEARVFFGQNDGTLMSIEYAMKYPILTIGCGPTNSIRGASYLSGLENALVVDVGGTTTDIGVLVNSFPRESSLAVEIGGARTNFRMPDLISIGLGGGTIVRVQADGQFSVGPDSVGYRLPQKGLAFGGDTLTTTDVVIALGKANLGDAQKVAHLDRTLLEQVYSRMVEMVEEAIDKMKTSSEPVPVILVGGGSILLPDTLKGASQIIRPENSGVANAIGAAIAQISGQIDRVFSLDEKGRAETLEQAKSIAVEEAIAAGADPATVEIVEFEDIPLAYLGNATRIRVKAAGTLAGVLQTSDSN</sequence>
<dbReference type="InterPro" id="IPR008040">
    <property type="entry name" value="Hydant_A_N"/>
</dbReference>
<dbReference type="Pfam" id="PF05378">
    <property type="entry name" value="Hydant_A_N"/>
    <property type="match status" value="1"/>
</dbReference>
<dbReference type="InterPro" id="IPR002821">
    <property type="entry name" value="Hydantoinase_A"/>
</dbReference>
<protein>
    <submittedName>
        <fullName evidence="3">Hydantoinase subunit beta</fullName>
    </submittedName>
</protein>
<organism evidence="3 4">
    <name type="scientific">Brevibacillus parabrevis</name>
    <dbReference type="NCBI Taxonomy" id="54914"/>
    <lineage>
        <taxon>Bacteria</taxon>
        <taxon>Bacillati</taxon>
        <taxon>Bacillota</taxon>
        <taxon>Bacilli</taxon>
        <taxon>Bacillales</taxon>
        <taxon>Paenibacillaceae</taxon>
        <taxon>Brevibacillus</taxon>
    </lineage>
</organism>
<reference evidence="3 4" key="1">
    <citation type="submission" date="2019-06" db="EMBL/GenBank/DDBJ databases">
        <title>Whole genome shotgun sequence of Brevibacillus parabrevis NBRC 12334.</title>
        <authorList>
            <person name="Hosoyama A."/>
            <person name="Uohara A."/>
            <person name="Ohji S."/>
            <person name="Ichikawa N."/>
        </authorList>
    </citation>
    <scope>NUCLEOTIDE SEQUENCE [LARGE SCALE GENOMIC DNA]</scope>
    <source>
        <strain evidence="3 4">NBRC 12334</strain>
    </source>
</reference>
<dbReference type="AlphaFoldDB" id="A0A4Y3PUG9"/>
<proteinExistence type="predicted"/>
<name>A0A4Y3PUG9_BREPA</name>
<evidence type="ECO:0000259" key="1">
    <source>
        <dbReference type="Pfam" id="PF01968"/>
    </source>
</evidence>
<dbReference type="SUPFAM" id="SSF53067">
    <property type="entry name" value="Actin-like ATPase domain"/>
    <property type="match status" value="2"/>
</dbReference>
<dbReference type="Gene3D" id="3.30.420.40">
    <property type="match status" value="1"/>
</dbReference>
<feature type="domain" description="Hydantoinase/oxoprolinase N-terminal" evidence="2">
    <location>
        <begin position="4"/>
        <end position="173"/>
    </location>
</feature>
<dbReference type="InterPro" id="IPR045079">
    <property type="entry name" value="Oxoprolinase-like"/>
</dbReference>
<dbReference type="GO" id="GO:0016787">
    <property type="term" value="F:hydrolase activity"/>
    <property type="evidence" value="ECO:0007669"/>
    <property type="project" value="InterPro"/>
</dbReference>
<dbReference type="EMBL" id="BJMH01000049">
    <property type="protein sequence ID" value="GEB35666.1"/>
    <property type="molecule type" value="Genomic_DNA"/>
</dbReference>
<comment type="caution">
    <text evidence="3">The sequence shown here is derived from an EMBL/GenBank/DDBJ whole genome shotgun (WGS) entry which is preliminary data.</text>
</comment>
<feature type="domain" description="Hydantoinase A/oxoprolinase" evidence="1">
    <location>
        <begin position="194"/>
        <end position="365"/>
    </location>
</feature>
<dbReference type="RefSeq" id="WP_122966770.1">
    <property type="nucleotide sequence ID" value="NZ_BJMH01000049.1"/>
</dbReference>
<dbReference type="Proteomes" id="UP000316882">
    <property type="component" value="Unassembled WGS sequence"/>
</dbReference>
<evidence type="ECO:0000313" key="3">
    <source>
        <dbReference type="EMBL" id="GEB35666.1"/>
    </source>
</evidence>
<accession>A0A4Y3PUG9</accession>
<dbReference type="Pfam" id="PF01968">
    <property type="entry name" value="Hydantoinase_A"/>
    <property type="match status" value="1"/>
</dbReference>
<keyword evidence="4" id="KW-1185">Reference proteome</keyword>
<gene>
    <name evidence="3" type="ORF">BPA01_52460</name>
</gene>